<organism evidence="1 2">
    <name type="scientific">Choristoneura fumiferana</name>
    <name type="common">Spruce budworm moth</name>
    <name type="synonym">Archips fumiferana</name>
    <dbReference type="NCBI Taxonomy" id="7141"/>
    <lineage>
        <taxon>Eukaryota</taxon>
        <taxon>Metazoa</taxon>
        <taxon>Ecdysozoa</taxon>
        <taxon>Arthropoda</taxon>
        <taxon>Hexapoda</taxon>
        <taxon>Insecta</taxon>
        <taxon>Pterygota</taxon>
        <taxon>Neoptera</taxon>
        <taxon>Endopterygota</taxon>
        <taxon>Lepidoptera</taxon>
        <taxon>Glossata</taxon>
        <taxon>Ditrysia</taxon>
        <taxon>Tortricoidea</taxon>
        <taxon>Tortricidae</taxon>
        <taxon>Tortricinae</taxon>
        <taxon>Choristoneura</taxon>
    </lineage>
</organism>
<accession>A0ACC0KEV5</accession>
<gene>
    <name evidence="1" type="ORF">MSG28_003335</name>
</gene>
<evidence type="ECO:0000313" key="2">
    <source>
        <dbReference type="Proteomes" id="UP001064048"/>
    </source>
</evidence>
<name>A0ACC0KEV5_CHOFU</name>
<dbReference type="Proteomes" id="UP001064048">
    <property type="component" value="Chromosome 5"/>
</dbReference>
<proteinExistence type="predicted"/>
<dbReference type="EMBL" id="CM046105">
    <property type="protein sequence ID" value="KAI8434843.1"/>
    <property type="molecule type" value="Genomic_DNA"/>
</dbReference>
<protein>
    <submittedName>
        <fullName evidence="1">Uncharacterized protein</fullName>
    </submittedName>
</protein>
<comment type="caution">
    <text evidence="1">The sequence shown here is derived from an EMBL/GenBank/DDBJ whole genome shotgun (WGS) entry which is preliminary data.</text>
</comment>
<keyword evidence="2" id="KW-1185">Reference proteome</keyword>
<sequence>MANVNIKTGTSEFPDYYEVLQCERTASSEELKKSYQSLILSTHPDKVNCNNDRFLLVQEAWNILRDPESRKLYDAQLSNSEHSNTDCLLYDVINLSDMDNCDGVYTYMCRCGSNYVLEDSDRPLNENTVVIDCEECSFSLKVNF</sequence>
<evidence type="ECO:0000313" key="1">
    <source>
        <dbReference type="EMBL" id="KAI8434843.1"/>
    </source>
</evidence>
<reference evidence="1 2" key="1">
    <citation type="journal article" date="2022" name="Genome Biol. Evol.">
        <title>The Spruce Budworm Genome: Reconstructing the Evolutionary History of Antifreeze Proteins.</title>
        <authorList>
            <person name="Beliveau C."/>
            <person name="Gagne P."/>
            <person name="Picq S."/>
            <person name="Vernygora O."/>
            <person name="Keeling C.I."/>
            <person name="Pinkney K."/>
            <person name="Doucet D."/>
            <person name="Wen F."/>
            <person name="Johnston J.S."/>
            <person name="Maaroufi H."/>
            <person name="Boyle B."/>
            <person name="Laroche J."/>
            <person name="Dewar K."/>
            <person name="Juretic N."/>
            <person name="Blackburn G."/>
            <person name="Nisole A."/>
            <person name="Brunet B."/>
            <person name="Brandao M."/>
            <person name="Lumley L."/>
            <person name="Duan J."/>
            <person name="Quan G."/>
            <person name="Lucarotti C.J."/>
            <person name="Roe A.D."/>
            <person name="Sperling F.A.H."/>
            <person name="Levesque R.C."/>
            <person name="Cusson M."/>
        </authorList>
    </citation>
    <scope>NUCLEOTIDE SEQUENCE [LARGE SCALE GENOMIC DNA]</scope>
    <source>
        <strain evidence="1">Glfc:IPQL:Cfum</strain>
    </source>
</reference>